<organism evidence="3 4">
    <name type="scientific">Iodidimonas muriae</name>
    <dbReference type="NCBI Taxonomy" id="261467"/>
    <lineage>
        <taxon>Bacteria</taxon>
        <taxon>Pseudomonadati</taxon>
        <taxon>Pseudomonadota</taxon>
        <taxon>Alphaproteobacteria</taxon>
        <taxon>Iodidimonadales</taxon>
        <taxon>Iodidimonadaceae</taxon>
        <taxon>Iodidimonas</taxon>
    </lineage>
</organism>
<evidence type="ECO:0000256" key="1">
    <source>
        <dbReference type="ARBA" id="ARBA00022679"/>
    </source>
</evidence>
<gene>
    <name evidence="3" type="ORF">GCM10007972_21800</name>
</gene>
<keyword evidence="4" id="KW-1185">Reference proteome</keyword>
<dbReference type="PROSITE" id="PS51186">
    <property type="entry name" value="GNAT"/>
    <property type="match status" value="1"/>
</dbReference>
<dbReference type="PANTHER" id="PTHR13947:SF37">
    <property type="entry name" value="LD18367P"/>
    <property type="match status" value="1"/>
</dbReference>
<dbReference type="Pfam" id="PF00583">
    <property type="entry name" value="Acetyltransf_1"/>
    <property type="match status" value="1"/>
</dbReference>
<proteinExistence type="predicted"/>
<dbReference type="PANTHER" id="PTHR13947">
    <property type="entry name" value="GNAT FAMILY N-ACETYLTRANSFERASE"/>
    <property type="match status" value="1"/>
</dbReference>
<dbReference type="InterPro" id="IPR016181">
    <property type="entry name" value="Acyl_CoA_acyltransferase"/>
</dbReference>
<evidence type="ECO:0000313" key="3">
    <source>
        <dbReference type="EMBL" id="GGO14528.1"/>
    </source>
</evidence>
<dbReference type="InterPro" id="IPR050769">
    <property type="entry name" value="NAT_camello-type"/>
</dbReference>
<evidence type="ECO:0000313" key="4">
    <source>
        <dbReference type="Proteomes" id="UP000602381"/>
    </source>
</evidence>
<sequence>MDDAHTSFMTEGPANIIIRDGAPEDTDQVIGLIGRCFAAYPGCVLDLPGLDADLPRICDTFARQNGRFWVAERAGTVLGCIGYVPCGQDVVELKRLYVDASSRRSGLATALLNRVLHAAQSVHATRIDLWSDTRFVEAHAFYHKHGFVMPGEMRDLHDPSNTTEYLFQKRL</sequence>
<keyword evidence="1" id="KW-0808">Transferase</keyword>
<dbReference type="Proteomes" id="UP000602381">
    <property type="component" value="Unassembled WGS sequence"/>
</dbReference>
<dbReference type="SUPFAM" id="SSF55729">
    <property type="entry name" value="Acyl-CoA N-acyltransferases (Nat)"/>
    <property type="match status" value="1"/>
</dbReference>
<dbReference type="EMBL" id="BMOV01000008">
    <property type="protein sequence ID" value="GGO14528.1"/>
    <property type="molecule type" value="Genomic_DNA"/>
</dbReference>
<feature type="domain" description="N-acetyltransferase" evidence="2">
    <location>
        <begin position="16"/>
        <end position="171"/>
    </location>
</feature>
<dbReference type="InterPro" id="IPR000182">
    <property type="entry name" value="GNAT_dom"/>
</dbReference>
<name>A0ABQ2LET0_9PROT</name>
<accession>A0ABQ2LET0</accession>
<dbReference type="CDD" id="cd04301">
    <property type="entry name" value="NAT_SF"/>
    <property type="match status" value="1"/>
</dbReference>
<dbReference type="Gene3D" id="3.40.630.30">
    <property type="match status" value="1"/>
</dbReference>
<reference evidence="4" key="1">
    <citation type="journal article" date="2019" name="Int. J. Syst. Evol. Microbiol.">
        <title>The Global Catalogue of Microorganisms (GCM) 10K type strain sequencing project: providing services to taxonomists for standard genome sequencing and annotation.</title>
        <authorList>
            <consortium name="The Broad Institute Genomics Platform"/>
            <consortium name="The Broad Institute Genome Sequencing Center for Infectious Disease"/>
            <person name="Wu L."/>
            <person name="Ma J."/>
        </authorList>
    </citation>
    <scope>NUCLEOTIDE SEQUENCE [LARGE SCALE GENOMIC DNA]</scope>
    <source>
        <strain evidence="4">JCM 17843</strain>
    </source>
</reference>
<comment type="caution">
    <text evidence="3">The sequence shown here is derived from an EMBL/GenBank/DDBJ whole genome shotgun (WGS) entry which is preliminary data.</text>
</comment>
<evidence type="ECO:0000259" key="2">
    <source>
        <dbReference type="PROSITE" id="PS51186"/>
    </source>
</evidence>
<protein>
    <recommendedName>
        <fullName evidence="2">N-acetyltransferase domain-containing protein</fullName>
    </recommendedName>
</protein>